<dbReference type="EMBL" id="LZKJ01000070">
    <property type="protein sequence ID" value="OBI48962.1"/>
    <property type="molecule type" value="Genomic_DNA"/>
</dbReference>
<dbReference type="InterPro" id="IPR009075">
    <property type="entry name" value="AcylCo_DH/oxidase_C"/>
</dbReference>
<dbReference type="GO" id="GO:0050660">
    <property type="term" value="F:flavin adenine dinucleotide binding"/>
    <property type="evidence" value="ECO:0007669"/>
    <property type="project" value="InterPro"/>
</dbReference>
<dbReference type="InterPro" id="IPR009100">
    <property type="entry name" value="AcylCoA_DH/oxidase_NM_dom_sf"/>
</dbReference>
<feature type="domain" description="Acyl-CoA dehydrogenase/oxidase N-terminal" evidence="9">
    <location>
        <begin position="17"/>
        <end position="116"/>
    </location>
</feature>
<dbReference type="SUPFAM" id="SSF47203">
    <property type="entry name" value="Acyl-CoA dehydrogenase C-terminal domain-like"/>
    <property type="match status" value="1"/>
</dbReference>
<dbReference type="OrthoDB" id="5179760at2"/>
<dbReference type="PROSITE" id="PS00072">
    <property type="entry name" value="ACYL_COA_DH_1"/>
    <property type="match status" value="1"/>
</dbReference>
<dbReference type="AlphaFoldDB" id="A0A1A2ZHJ4"/>
<evidence type="ECO:0000256" key="6">
    <source>
        <dbReference type="RuleBase" id="RU362125"/>
    </source>
</evidence>
<dbReference type="Gene3D" id="1.10.540.10">
    <property type="entry name" value="Acyl-CoA dehydrogenase/oxidase, N-terminal domain"/>
    <property type="match status" value="1"/>
</dbReference>
<dbReference type="RefSeq" id="WP_065013858.1">
    <property type="nucleotide sequence ID" value="NZ_LZKJ01000070.1"/>
</dbReference>
<dbReference type="InterPro" id="IPR006089">
    <property type="entry name" value="Acyl-CoA_DH_CS"/>
</dbReference>
<dbReference type="Pfam" id="PF02771">
    <property type="entry name" value="Acyl-CoA_dh_N"/>
    <property type="match status" value="1"/>
</dbReference>
<dbReference type="InterPro" id="IPR037069">
    <property type="entry name" value="AcylCoA_DH/ox_N_sf"/>
</dbReference>
<name>A0A1A2ZHJ4_9MYCO</name>
<evidence type="ECO:0000256" key="5">
    <source>
        <dbReference type="ARBA" id="ARBA00023002"/>
    </source>
</evidence>
<evidence type="ECO:0000259" key="8">
    <source>
        <dbReference type="Pfam" id="PF02770"/>
    </source>
</evidence>
<evidence type="ECO:0000259" key="9">
    <source>
        <dbReference type="Pfam" id="PF02771"/>
    </source>
</evidence>
<dbReference type="Proteomes" id="UP000093592">
    <property type="component" value="Unassembled WGS sequence"/>
</dbReference>
<accession>A0A1A2ZHJ4</accession>
<proteinExistence type="inferred from homology"/>
<evidence type="ECO:0000256" key="4">
    <source>
        <dbReference type="ARBA" id="ARBA00022827"/>
    </source>
</evidence>
<dbReference type="InterPro" id="IPR046373">
    <property type="entry name" value="Acyl-CoA_Oxase/DH_mid-dom_sf"/>
</dbReference>
<feature type="domain" description="Acyl-CoA dehydrogenase/oxidase C-terminal" evidence="7">
    <location>
        <begin position="228"/>
        <end position="386"/>
    </location>
</feature>
<evidence type="ECO:0000259" key="7">
    <source>
        <dbReference type="Pfam" id="PF00441"/>
    </source>
</evidence>
<evidence type="ECO:0000313" key="11">
    <source>
        <dbReference type="Proteomes" id="UP000093592"/>
    </source>
</evidence>
<dbReference type="PANTHER" id="PTHR43292">
    <property type="entry name" value="ACYL-COA DEHYDROGENASE"/>
    <property type="match status" value="1"/>
</dbReference>
<dbReference type="InterPro" id="IPR006091">
    <property type="entry name" value="Acyl-CoA_Oxase/DH_mid-dom"/>
</dbReference>
<gene>
    <name evidence="10" type="ORF">A5707_17515</name>
</gene>
<dbReference type="InterPro" id="IPR036250">
    <property type="entry name" value="AcylCo_DH-like_C"/>
</dbReference>
<dbReference type="GO" id="GO:0003995">
    <property type="term" value="F:acyl-CoA dehydrogenase activity"/>
    <property type="evidence" value="ECO:0007669"/>
    <property type="project" value="InterPro"/>
</dbReference>
<dbReference type="FunFam" id="2.40.110.10:FF:000011">
    <property type="entry name" value="Acyl-CoA dehydrogenase FadE34"/>
    <property type="match status" value="1"/>
</dbReference>
<comment type="caution">
    <text evidence="10">The sequence shown here is derived from an EMBL/GenBank/DDBJ whole genome shotgun (WGS) entry which is preliminary data.</text>
</comment>
<keyword evidence="3 6" id="KW-0285">Flavoprotein</keyword>
<dbReference type="SUPFAM" id="SSF56645">
    <property type="entry name" value="Acyl-CoA dehydrogenase NM domain-like"/>
    <property type="match status" value="1"/>
</dbReference>
<keyword evidence="4 6" id="KW-0274">FAD</keyword>
<dbReference type="Gene3D" id="2.40.110.10">
    <property type="entry name" value="Butyryl-CoA Dehydrogenase, subunit A, domain 2"/>
    <property type="match status" value="1"/>
</dbReference>
<dbReference type="GO" id="GO:0005886">
    <property type="term" value="C:plasma membrane"/>
    <property type="evidence" value="ECO:0007669"/>
    <property type="project" value="TreeGrafter"/>
</dbReference>
<protein>
    <submittedName>
        <fullName evidence="10">Acyl-CoA dehydrogenase</fullName>
    </submittedName>
</protein>
<comment type="similarity">
    <text evidence="2 6">Belongs to the acyl-CoA dehydrogenase family.</text>
</comment>
<comment type="cofactor">
    <cofactor evidence="1 6">
        <name>FAD</name>
        <dbReference type="ChEBI" id="CHEBI:57692"/>
    </cofactor>
</comment>
<dbReference type="Pfam" id="PF02770">
    <property type="entry name" value="Acyl-CoA_dh_M"/>
    <property type="match status" value="1"/>
</dbReference>
<dbReference type="Pfam" id="PF00441">
    <property type="entry name" value="Acyl-CoA_dh_1"/>
    <property type="match status" value="1"/>
</dbReference>
<dbReference type="InterPro" id="IPR013786">
    <property type="entry name" value="AcylCoA_DH/ox_N"/>
</dbReference>
<feature type="domain" description="Acyl-CoA oxidase/dehydrogenase middle" evidence="8">
    <location>
        <begin position="120"/>
        <end position="215"/>
    </location>
</feature>
<keyword evidence="5 6" id="KW-0560">Oxidoreductase</keyword>
<reference evidence="11" key="1">
    <citation type="submission" date="2016-06" db="EMBL/GenBank/DDBJ databases">
        <authorList>
            <person name="Sutton G."/>
            <person name="Brinkac L."/>
            <person name="Sanka R."/>
            <person name="Adams M."/>
            <person name="Lau E."/>
            <person name="Sam S."/>
            <person name="Sreng N."/>
            <person name="Him V."/>
            <person name="Kerleguer A."/>
            <person name="Cheng S."/>
        </authorList>
    </citation>
    <scope>NUCLEOTIDE SEQUENCE [LARGE SCALE GENOMIC DNA]</scope>
    <source>
        <strain evidence="11">E861</strain>
    </source>
</reference>
<dbReference type="PANTHER" id="PTHR43292:SF3">
    <property type="entry name" value="ACYL-COA DEHYDROGENASE FADE29"/>
    <property type="match status" value="1"/>
</dbReference>
<evidence type="ECO:0000256" key="2">
    <source>
        <dbReference type="ARBA" id="ARBA00009347"/>
    </source>
</evidence>
<organism evidence="10 11">
    <name type="scientific">Mycobacterium kyorinense</name>
    <dbReference type="NCBI Taxonomy" id="487514"/>
    <lineage>
        <taxon>Bacteria</taxon>
        <taxon>Bacillati</taxon>
        <taxon>Actinomycetota</taxon>
        <taxon>Actinomycetes</taxon>
        <taxon>Mycobacteriales</taxon>
        <taxon>Mycobacteriaceae</taxon>
        <taxon>Mycobacterium</taxon>
    </lineage>
</organism>
<sequence>MTAPSDVVAEFTCWLTDFLPDDYTERYREYRWDVTLRRAYQRAAFEAGWLQPTWPREHGGRSLGLRDAMEIRLEAAMRSAPKLPNIAGPNVAAPAIRQFGTPEQVDRLLVPLLRGDEWWALGMSEPEAGSDFAGLRTRAERVGDVFRVNGHKIWTTQAHLSRWCTLYARTDPAAPKHRGISCLILDLHSPGVRIEPIRMASISDETFCEVFLDDVEVPAANLLGPPDGGWQVALASLQHERQMIWIMNWVEIQRGLESIRAATRAERACLYADTPGNTVQLRTLAQEGDEIFSELGSLLADAEALRATGYRALHNELANRASPEADILKLLGSVTLQRVWELSAAARGPESIGDPDLLFERQDALAATIYGGTSEVQRNIIAERLLGLPKG</sequence>
<dbReference type="Gene3D" id="1.20.140.10">
    <property type="entry name" value="Butyryl-CoA Dehydrogenase, subunit A, domain 3"/>
    <property type="match status" value="1"/>
</dbReference>
<evidence type="ECO:0000256" key="1">
    <source>
        <dbReference type="ARBA" id="ARBA00001974"/>
    </source>
</evidence>
<evidence type="ECO:0000313" key="10">
    <source>
        <dbReference type="EMBL" id="OBI48962.1"/>
    </source>
</evidence>
<dbReference type="InterPro" id="IPR052161">
    <property type="entry name" value="Mycobact_Acyl-CoA_DH"/>
</dbReference>
<evidence type="ECO:0000256" key="3">
    <source>
        <dbReference type="ARBA" id="ARBA00022630"/>
    </source>
</evidence>